<dbReference type="PROSITE" id="PS50097">
    <property type="entry name" value="BTB"/>
    <property type="match status" value="1"/>
</dbReference>
<reference evidence="3 4" key="1">
    <citation type="submission" date="2014-02" db="EMBL/GenBank/DDBJ databases">
        <title>Single nucleus genome sequencing reveals high similarity among nuclei of an endomycorrhizal fungus.</title>
        <authorList>
            <person name="Lin K."/>
            <person name="Geurts R."/>
            <person name="Zhang Z."/>
            <person name="Limpens E."/>
            <person name="Saunders D.G."/>
            <person name="Mu D."/>
            <person name="Pang E."/>
            <person name="Cao H."/>
            <person name="Cha H."/>
            <person name="Lin T."/>
            <person name="Zhou Q."/>
            <person name="Shang Y."/>
            <person name="Li Y."/>
            <person name="Ivanov S."/>
            <person name="Sharma T."/>
            <person name="Velzen R.V."/>
            <person name="Ruijter N.D."/>
            <person name="Aanen D.K."/>
            <person name="Win J."/>
            <person name="Kamoun S."/>
            <person name="Bisseling T."/>
            <person name="Huang S."/>
        </authorList>
    </citation>
    <scope>NUCLEOTIDE SEQUENCE [LARGE SCALE GENOMIC DNA]</scope>
    <source>
        <strain evidence="4">DAOM197198w</strain>
    </source>
</reference>
<feature type="domain" description="TLDc" evidence="2">
    <location>
        <begin position="345"/>
        <end position="508"/>
    </location>
</feature>
<dbReference type="Proteomes" id="UP000022910">
    <property type="component" value="Unassembled WGS sequence"/>
</dbReference>
<dbReference type="InterPro" id="IPR006571">
    <property type="entry name" value="TLDc_dom"/>
</dbReference>
<dbReference type="OrthoDB" id="298084at2759"/>
<comment type="caution">
    <text evidence="3">The sequence shown here is derived from an EMBL/GenBank/DDBJ whole genome shotgun (WGS) entry which is preliminary data.</text>
</comment>
<proteinExistence type="predicted"/>
<protein>
    <submittedName>
        <fullName evidence="3">Uncharacterized protein</fullName>
    </submittedName>
</protein>
<evidence type="ECO:0000313" key="4">
    <source>
        <dbReference type="Proteomes" id="UP000022910"/>
    </source>
</evidence>
<evidence type="ECO:0000259" key="2">
    <source>
        <dbReference type="PROSITE" id="PS51886"/>
    </source>
</evidence>
<gene>
    <name evidence="3" type="ORF">RirG_107270</name>
</gene>
<dbReference type="SUPFAM" id="SSF54695">
    <property type="entry name" value="POZ domain"/>
    <property type="match status" value="1"/>
</dbReference>
<dbReference type="InterPro" id="IPR011333">
    <property type="entry name" value="SKP1/BTB/POZ_sf"/>
</dbReference>
<sequence>METQSTITSTLNSFGYILNEGNIFDLLLGKPAGPTSKKMNEYSDYNEKNDSNICNDDKNDYGGGRYDTIIRVGIEPDLKEFKAGSIILCSRSEYFRTALSSEWARKENDIFIIDKPNVRPIVFDIILRYLYIGELKLDNLNADEIYGLFSASDEFMLDDLIDNIPINTGENMDFWPDQECIPVLHYIFRIESFYKLRRHLANKINVDPKWLTEAEDLGTLEESILFSLLLQYNFNLEHTARWDLIIKWGLLQNPSLDKEKLSEWSDEDFKLLGRTLGNLLPLINFTEISRNDVHSKILPYEKILSPQVMDNSALKWYLTKYQPKGSQGLKDSNLINHVHAAHFIKWIGSLHNQELDEEKPIKPACRYKFDLIFRSSKDGFWNFAEKCNQQGPTLAIAKIAGQRCLVGGFNPYGLFTDKKSLQVQDGFSVKENFIFFFDNRKKVPRYVMSPLNRYDTLYKHFLSEDGPCFGDLRLILRYNTGCYVPSYYSSYSSHMYFDIEECEVFRVVKVDKNNPRRSSYSQPYINDTYEHEKSLFEDGKRCRHCKK</sequence>
<dbReference type="CDD" id="cd18186">
    <property type="entry name" value="BTB_POZ_ZBTB_KLHL-like"/>
    <property type="match status" value="1"/>
</dbReference>
<keyword evidence="4" id="KW-1185">Reference proteome</keyword>
<organism evidence="3 4">
    <name type="scientific">Rhizophagus irregularis (strain DAOM 197198w)</name>
    <name type="common">Glomus intraradices</name>
    <dbReference type="NCBI Taxonomy" id="1432141"/>
    <lineage>
        <taxon>Eukaryota</taxon>
        <taxon>Fungi</taxon>
        <taxon>Fungi incertae sedis</taxon>
        <taxon>Mucoromycota</taxon>
        <taxon>Glomeromycotina</taxon>
        <taxon>Glomeromycetes</taxon>
        <taxon>Glomerales</taxon>
        <taxon>Glomeraceae</taxon>
        <taxon>Rhizophagus</taxon>
    </lineage>
</organism>
<evidence type="ECO:0000313" key="3">
    <source>
        <dbReference type="EMBL" id="EXX68214.1"/>
    </source>
</evidence>
<dbReference type="InterPro" id="IPR000210">
    <property type="entry name" value="BTB/POZ_dom"/>
</dbReference>
<accession>A0A015KL26</accession>
<dbReference type="Pfam" id="PF00651">
    <property type="entry name" value="BTB"/>
    <property type="match status" value="1"/>
</dbReference>
<dbReference type="AlphaFoldDB" id="A0A015KL26"/>
<dbReference type="EMBL" id="JEMT01017378">
    <property type="protein sequence ID" value="EXX68214.1"/>
    <property type="molecule type" value="Genomic_DNA"/>
</dbReference>
<dbReference type="HOGENOM" id="CLU_021542_0_0_1"/>
<dbReference type="PROSITE" id="PS51886">
    <property type="entry name" value="TLDC"/>
    <property type="match status" value="1"/>
</dbReference>
<evidence type="ECO:0000259" key="1">
    <source>
        <dbReference type="PROSITE" id="PS50097"/>
    </source>
</evidence>
<dbReference type="Gene3D" id="3.30.710.10">
    <property type="entry name" value="Potassium Channel Kv1.1, Chain A"/>
    <property type="match status" value="1"/>
</dbReference>
<name>A0A015KL26_RHIIW</name>
<feature type="domain" description="BTB" evidence="1">
    <location>
        <begin position="66"/>
        <end position="139"/>
    </location>
</feature>